<comment type="caution">
    <text evidence="1">The sequence shown here is derived from an EMBL/GenBank/DDBJ whole genome shotgun (WGS) entry which is preliminary data.</text>
</comment>
<dbReference type="EMBL" id="MVDD01000005">
    <property type="protein sequence ID" value="PKQ63380.1"/>
    <property type="molecule type" value="Genomic_DNA"/>
</dbReference>
<evidence type="ECO:0000313" key="1">
    <source>
        <dbReference type="EMBL" id="PKQ63380.1"/>
    </source>
</evidence>
<sequence>MIIEAPEMVLELRATVDSNGRMEYKFSNYFASPEDLKALGKATRKLAICHLLSKNGFCF</sequence>
<reference evidence="1 2" key="1">
    <citation type="journal article" date="2017" name="Front. Microbiol.">
        <title>Labilibaculum manganireducens gen. nov., sp. nov. and Labilibaculum filiforme sp. nov., Novel Bacteroidetes Isolated from Subsurface Sediments of the Baltic Sea.</title>
        <authorList>
            <person name="Vandieken V."/>
            <person name="Marshall I.P."/>
            <person name="Niemann H."/>
            <person name="Engelen B."/>
            <person name="Cypionka H."/>
        </authorList>
    </citation>
    <scope>NUCLEOTIDE SEQUENCE [LARGE SCALE GENOMIC DNA]</scope>
    <source>
        <strain evidence="1 2">59.16B</strain>
    </source>
</reference>
<protein>
    <submittedName>
        <fullName evidence="1">Uncharacterized protein</fullName>
    </submittedName>
</protein>
<dbReference type="Proteomes" id="UP000233535">
    <property type="component" value="Unassembled WGS sequence"/>
</dbReference>
<gene>
    <name evidence="1" type="ORF">BZG02_08315</name>
</gene>
<dbReference type="RefSeq" id="WP_101260969.1">
    <property type="nucleotide sequence ID" value="NZ_MVDD01000005.1"/>
</dbReference>
<organism evidence="1 2">
    <name type="scientific">Labilibaculum filiforme</name>
    <dbReference type="NCBI Taxonomy" id="1940526"/>
    <lineage>
        <taxon>Bacteria</taxon>
        <taxon>Pseudomonadati</taxon>
        <taxon>Bacteroidota</taxon>
        <taxon>Bacteroidia</taxon>
        <taxon>Marinilabiliales</taxon>
        <taxon>Marinifilaceae</taxon>
        <taxon>Labilibaculum</taxon>
    </lineage>
</organism>
<proteinExistence type="predicted"/>
<dbReference type="AlphaFoldDB" id="A0A2N3HZ85"/>
<name>A0A2N3HZ85_9BACT</name>
<evidence type="ECO:0000313" key="2">
    <source>
        <dbReference type="Proteomes" id="UP000233535"/>
    </source>
</evidence>
<keyword evidence="2" id="KW-1185">Reference proteome</keyword>
<accession>A0A2N3HZ85</accession>